<feature type="compositionally biased region" description="Low complexity" evidence="1">
    <location>
        <begin position="56"/>
        <end position="85"/>
    </location>
</feature>
<feature type="compositionally biased region" description="Low complexity" evidence="1">
    <location>
        <begin position="35"/>
        <end position="49"/>
    </location>
</feature>
<proteinExistence type="predicted"/>
<organism evidence="2">
    <name type="scientific">Ectopseudomonas oleovorans</name>
    <name type="common">Pseudomonas oleovorans</name>
    <dbReference type="NCBI Taxonomy" id="301"/>
    <lineage>
        <taxon>Bacteria</taxon>
        <taxon>Pseudomonadati</taxon>
        <taxon>Pseudomonadota</taxon>
        <taxon>Gammaproteobacteria</taxon>
        <taxon>Pseudomonadales</taxon>
        <taxon>Pseudomonadaceae</taxon>
        <taxon>Ectopseudomonas</taxon>
    </lineage>
</organism>
<dbReference type="AlphaFoldDB" id="A0A653B4I7"/>
<accession>A0A653B4I7</accession>
<sequence>MPATPAAHRPPIAASGWPRRRRTSDRRWPARIPPRRAAPATAAGRRGSASVPARQRCTAAATPAGAAHRRCAWPPAGPAAQPCPGRGSRLRRYPPGSTRVSSTFLASSRQGACRDAAQSGHNSAFVGAPCKRAQESVHDLHASAAGGFPSLALLQWIVDSLEEGIRSDQPSPPSCPRNCKQRVRCTCATGQPGRP</sequence>
<evidence type="ECO:0000313" key="2">
    <source>
        <dbReference type="EMBL" id="VDN63308.1"/>
    </source>
</evidence>
<evidence type="ECO:0000256" key="1">
    <source>
        <dbReference type="SAM" id="MobiDB-lite"/>
    </source>
</evidence>
<dbReference type="EMBL" id="LR130779">
    <property type="protein sequence ID" value="VDN63308.1"/>
    <property type="molecule type" value="Genomic_DNA"/>
</dbReference>
<gene>
    <name evidence="2" type="ORF">POT9AD_2333</name>
</gene>
<protein>
    <submittedName>
        <fullName evidence="2">Uncharacterized protein</fullName>
    </submittedName>
</protein>
<feature type="region of interest" description="Disordered" evidence="1">
    <location>
        <begin position="1"/>
        <end position="101"/>
    </location>
</feature>
<name>A0A653B4I7_ECTOL</name>
<reference evidence="2" key="1">
    <citation type="submission" date="2018-11" db="EMBL/GenBank/DDBJ databases">
        <authorList>
            <consortium name="Genoscope - CEA"/>
            <person name="William W."/>
        </authorList>
    </citation>
    <scope>NUCLEOTIDE SEQUENCE [LARGE SCALE GENOMIC DNA]</scope>
    <source>
        <strain evidence="2">T9AD</strain>
    </source>
</reference>